<comment type="subcellular location">
    <subcellularLocation>
        <location evidence="1">Cell membrane</location>
        <topology evidence="1">Multi-pass membrane protein</topology>
    </subcellularLocation>
</comment>
<feature type="transmembrane region" description="Helical" evidence="8">
    <location>
        <begin position="391"/>
        <end position="411"/>
    </location>
</feature>
<evidence type="ECO:0000256" key="1">
    <source>
        <dbReference type="ARBA" id="ARBA00004651"/>
    </source>
</evidence>
<feature type="transmembrane region" description="Helical" evidence="8">
    <location>
        <begin position="328"/>
        <end position="356"/>
    </location>
</feature>
<dbReference type="EMBL" id="PEWP01000010">
    <property type="protein sequence ID" value="PIU47196.1"/>
    <property type="molecule type" value="Genomic_DNA"/>
</dbReference>
<dbReference type="InterPro" id="IPR038731">
    <property type="entry name" value="RgtA/B/C-like"/>
</dbReference>
<feature type="transmembrane region" description="Helical" evidence="8">
    <location>
        <begin position="133"/>
        <end position="153"/>
    </location>
</feature>
<evidence type="ECO:0000256" key="3">
    <source>
        <dbReference type="ARBA" id="ARBA00022676"/>
    </source>
</evidence>
<dbReference type="GO" id="GO:0009103">
    <property type="term" value="P:lipopolysaccharide biosynthetic process"/>
    <property type="evidence" value="ECO:0007669"/>
    <property type="project" value="UniProtKB-ARBA"/>
</dbReference>
<evidence type="ECO:0000259" key="9">
    <source>
        <dbReference type="Pfam" id="PF13231"/>
    </source>
</evidence>
<sequence length="573" mass="65439">MSNRLTNLIAIILLTIIFILSFFGMKGDSLTMDELAHIPAGYSYLTKADFRLNPEHPPLIKDLSAIPLLFLKINFPENHSSWKEGVNNQWWFGNQFLFHSGNDPDKIIFFSRISMILILILLGWLIFKFARELGGNFVGLTALTLFSFCPTFLAHGRLVTTDIGASLGVILTTYFWLKFLKNPSFKNIIFSGLTLGVALLSKFSLALLIPFFIIITFIFVLLKETDKYSAAFKFIGKGLIIAIIALLLIGVVYQFHILNYPPEKQIEDTKIILESSPSGFLKNLCLFMADKPGLRPFAHYLLGLLMVTQRAAGGNTVYFLGEISASGWWYYFPVVYFLKVPLAFHILTLIVLIFAIKAIKKDWLKNHFIEFSMLLFLAIYWFISIKGNLNIGIRHILPTFPFTYILVSLGIKKWLESISFKRFAFALVLVLLGWYIFSSLSTFPHYLTYFNEIAGGSKNGYKFVVDSNYDWGQDLKRLNNWLKKNNVSKIYLDYFGGADAPYYLREKYLPWQGDKSENELEKGSYLAVSADLLQVGKGKPVKGFNQPTGYYNWLNQYTPIARAGNSIFIYYIP</sequence>
<protein>
    <recommendedName>
        <fullName evidence="9">Glycosyltransferase RgtA/B/C/D-like domain-containing protein</fullName>
    </recommendedName>
</protein>
<dbReference type="Pfam" id="PF13231">
    <property type="entry name" value="PMT_2"/>
    <property type="match status" value="1"/>
</dbReference>
<evidence type="ECO:0000256" key="4">
    <source>
        <dbReference type="ARBA" id="ARBA00022679"/>
    </source>
</evidence>
<evidence type="ECO:0000256" key="2">
    <source>
        <dbReference type="ARBA" id="ARBA00022475"/>
    </source>
</evidence>
<comment type="caution">
    <text evidence="10">The sequence shown here is derived from an EMBL/GenBank/DDBJ whole genome shotgun (WGS) entry which is preliminary data.</text>
</comment>
<evidence type="ECO:0000256" key="8">
    <source>
        <dbReference type="SAM" id="Phobius"/>
    </source>
</evidence>
<dbReference type="InterPro" id="IPR050297">
    <property type="entry name" value="LipidA_mod_glycosyltrf_83"/>
</dbReference>
<feature type="transmembrane region" description="Helical" evidence="8">
    <location>
        <begin position="368"/>
        <end position="385"/>
    </location>
</feature>
<feature type="transmembrane region" description="Helical" evidence="8">
    <location>
        <begin position="158"/>
        <end position="177"/>
    </location>
</feature>
<dbReference type="GO" id="GO:0005886">
    <property type="term" value="C:plasma membrane"/>
    <property type="evidence" value="ECO:0007669"/>
    <property type="project" value="UniProtKB-SubCell"/>
</dbReference>
<feature type="transmembrane region" description="Helical" evidence="8">
    <location>
        <begin position="234"/>
        <end position="255"/>
    </location>
</feature>
<dbReference type="GO" id="GO:0016763">
    <property type="term" value="F:pentosyltransferase activity"/>
    <property type="evidence" value="ECO:0007669"/>
    <property type="project" value="TreeGrafter"/>
</dbReference>
<feature type="transmembrane region" description="Helical" evidence="8">
    <location>
        <begin position="189"/>
        <end position="222"/>
    </location>
</feature>
<dbReference type="PANTHER" id="PTHR33908">
    <property type="entry name" value="MANNOSYLTRANSFERASE YKCB-RELATED"/>
    <property type="match status" value="1"/>
</dbReference>
<organism evidence="10 11">
    <name type="scientific">bacterium (Candidatus Gribaldobacteria) CG07_land_8_20_14_0_80_33_18</name>
    <dbReference type="NCBI Taxonomy" id="2014272"/>
    <lineage>
        <taxon>Bacteria</taxon>
        <taxon>Candidatus Gribaldobacteria</taxon>
    </lineage>
</organism>
<feature type="transmembrane region" description="Helical" evidence="8">
    <location>
        <begin position="6"/>
        <end position="25"/>
    </location>
</feature>
<accession>A0A2M6Z482</accession>
<name>A0A2M6Z482_9BACT</name>
<evidence type="ECO:0000313" key="11">
    <source>
        <dbReference type="Proteomes" id="UP000228777"/>
    </source>
</evidence>
<reference evidence="11" key="1">
    <citation type="submission" date="2017-09" db="EMBL/GenBank/DDBJ databases">
        <title>Depth-based differentiation of microbial function through sediment-hosted aquifers and enrichment of novel symbionts in the deep terrestrial subsurface.</title>
        <authorList>
            <person name="Probst A.J."/>
            <person name="Ladd B."/>
            <person name="Jarett J.K."/>
            <person name="Geller-Mcgrath D.E."/>
            <person name="Sieber C.M.K."/>
            <person name="Emerson J.B."/>
            <person name="Anantharaman K."/>
            <person name="Thomas B.C."/>
            <person name="Malmstrom R."/>
            <person name="Stieglmeier M."/>
            <person name="Klingl A."/>
            <person name="Woyke T."/>
            <person name="Ryan C.M."/>
            <person name="Banfield J.F."/>
        </authorList>
    </citation>
    <scope>NUCLEOTIDE SEQUENCE [LARGE SCALE GENOMIC DNA]</scope>
</reference>
<evidence type="ECO:0000256" key="7">
    <source>
        <dbReference type="ARBA" id="ARBA00023136"/>
    </source>
</evidence>
<keyword evidence="2" id="KW-1003">Cell membrane</keyword>
<evidence type="ECO:0000313" key="10">
    <source>
        <dbReference type="EMBL" id="PIU47196.1"/>
    </source>
</evidence>
<keyword evidence="4" id="KW-0808">Transferase</keyword>
<dbReference type="Proteomes" id="UP000228777">
    <property type="component" value="Unassembled WGS sequence"/>
</dbReference>
<keyword evidence="6 8" id="KW-1133">Transmembrane helix</keyword>
<dbReference type="AlphaFoldDB" id="A0A2M6Z482"/>
<feature type="domain" description="Glycosyltransferase RgtA/B/C/D-like" evidence="9">
    <location>
        <begin position="112"/>
        <end position="244"/>
    </location>
</feature>
<feature type="transmembrane region" description="Helical" evidence="8">
    <location>
        <begin position="107"/>
        <end position="127"/>
    </location>
</feature>
<dbReference type="PANTHER" id="PTHR33908:SF11">
    <property type="entry name" value="MEMBRANE PROTEIN"/>
    <property type="match status" value="1"/>
</dbReference>
<proteinExistence type="predicted"/>
<keyword evidence="7 8" id="KW-0472">Membrane</keyword>
<keyword evidence="3" id="KW-0328">Glycosyltransferase</keyword>
<gene>
    <name evidence="10" type="ORF">COS93_00415</name>
</gene>
<evidence type="ECO:0000256" key="6">
    <source>
        <dbReference type="ARBA" id="ARBA00022989"/>
    </source>
</evidence>
<evidence type="ECO:0000256" key="5">
    <source>
        <dbReference type="ARBA" id="ARBA00022692"/>
    </source>
</evidence>
<feature type="transmembrane region" description="Helical" evidence="8">
    <location>
        <begin position="423"/>
        <end position="443"/>
    </location>
</feature>
<keyword evidence="5 8" id="KW-0812">Transmembrane</keyword>